<evidence type="ECO:0000313" key="8">
    <source>
        <dbReference type="EMBL" id="KAF6841288.1"/>
    </source>
</evidence>
<feature type="compositionally biased region" description="Polar residues" evidence="6">
    <location>
        <begin position="140"/>
        <end position="152"/>
    </location>
</feature>
<accession>A0A8H6U5E6</accession>
<feature type="compositionally biased region" description="Basic and acidic residues" evidence="6">
    <location>
        <begin position="180"/>
        <end position="189"/>
    </location>
</feature>
<evidence type="ECO:0000256" key="5">
    <source>
        <dbReference type="ARBA" id="ARBA00023242"/>
    </source>
</evidence>
<dbReference type="InterPro" id="IPR007219">
    <property type="entry name" value="XnlR_reg_dom"/>
</dbReference>
<protein>
    <submittedName>
        <fullName evidence="8">Fungal specific transcription factor</fullName>
    </submittedName>
</protein>
<feature type="domain" description="Zn(2)-C6 fungal-type" evidence="7">
    <location>
        <begin position="334"/>
        <end position="364"/>
    </location>
</feature>
<dbReference type="PROSITE" id="PS00463">
    <property type="entry name" value="ZN2_CY6_FUNGAL_1"/>
    <property type="match status" value="1"/>
</dbReference>
<comment type="caution">
    <text evidence="8">The sequence shown here is derived from an EMBL/GenBank/DDBJ whole genome shotgun (WGS) entry which is preliminary data.</text>
</comment>
<dbReference type="InterPro" id="IPR001138">
    <property type="entry name" value="Zn2Cys6_DnaBD"/>
</dbReference>
<feature type="compositionally biased region" description="Polar residues" evidence="6">
    <location>
        <begin position="249"/>
        <end position="261"/>
    </location>
</feature>
<dbReference type="Proteomes" id="UP000639643">
    <property type="component" value="Unassembled WGS sequence"/>
</dbReference>
<dbReference type="SMART" id="SM00066">
    <property type="entry name" value="GAL4"/>
    <property type="match status" value="1"/>
</dbReference>
<feature type="compositionally biased region" description="Polar residues" evidence="6">
    <location>
        <begin position="227"/>
        <end position="236"/>
    </location>
</feature>
<keyword evidence="9" id="KW-1185">Reference proteome</keyword>
<evidence type="ECO:0000313" key="9">
    <source>
        <dbReference type="Proteomes" id="UP000639643"/>
    </source>
</evidence>
<dbReference type="GO" id="GO:0005634">
    <property type="term" value="C:nucleus"/>
    <property type="evidence" value="ECO:0007669"/>
    <property type="project" value="UniProtKB-SubCell"/>
</dbReference>
<evidence type="ECO:0000256" key="1">
    <source>
        <dbReference type="ARBA" id="ARBA00004123"/>
    </source>
</evidence>
<feature type="compositionally biased region" description="Low complexity" evidence="6">
    <location>
        <begin position="166"/>
        <end position="178"/>
    </location>
</feature>
<feature type="region of interest" description="Disordered" evidence="6">
    <location>
        <begin position="726"/>
        <end position="753"/>
    </location>
</feature>
<feature type="compositionally biased region" description="Low complexity" evidence="6">
    <location>
        <begin position="19"/>
        <end position="32"/>
    </location>
</feature>
<keyword evidence="5" id="KW-0539">Nucleus</keyword>
<dbReference type="GO" id="GO:0008270">
    <property type="term" value="F:zinc ion binding"/>
    <property type="evidence" value="ECO:0007669"/>
    <property type="project" value="InterPro"/>
</dbReference>
<dbReference type="SMART" id="SM00906">
    <property type="entry name" value="Fungal_trans"/>
    <property type="match status" value="1"/>
</dbReference>
<dbReference type="Pfam" id="PF04082">
    <property type="entry name" value="Fungal_trans"/>
    <property type="match status" value="1"/>
</dbReference>
<evidence type="ECO:0000259" key="7">
    <source>
        <dbReference type="PROSITE" id="PS50048"/>
    </source>
</evidence>
<reference evidence="8" key="1">
    <citation type="journal article" date="2020" name="Phytopathology">
        <title>Genome Sequence Resources of Colletotrichum truncatum, C. plurivorum, C. musicola, and C. sojae: Four Species Pathogenic to Soybean (Glycine max).</title>
        <authorList>
            <person name="Rogerio F."/>
            <person name="Boufleur T.R."/>
            <person name="Ciampi-Guillardi M."/>
            <person name="Sukno S.A."/>
            <person name="Thon M.R."/>
            <person name="Massola Junior N.S."/>
            <person name="Baroncelli R."/>
        </authorList>
    </citation>
    <scope>NUCLEOTIDE SEQUENCE</scope>
    <source>
        <strain evidence="8">LFN0074</strain>
    </source>
</reference>
<dbReference type="PROSITE" id="PS50048">
    <property type="entry name" value="ZN2_CY6_FUNGAL_2"/>
    <property type="match status" value="1"/>
</dbReference>
<dbReference type="GO" id="GO:0000981">
    <property type="term" value="F:DNA-binding transcription factor activity, RNA polymerase II-specific"/>
    <property type="evidence" value="ECO:0007669"/>
    <property type="project" value="InterPro"/>
</dbReference>
<feature type="compositionally biased region" description="Basic and acidic residues" evidence="6">
    <location>
        <begin position="738"/>
        <end position="753"/>
    </location>
</feature>
<evidence type="ECO:0000256" key="4">
    <source>
        <dbReference type="ARBA" id="ARBA00023163"/>
    </source>
</evidence>
<evidence type="ECO:0000256" key="2">
    <source>
        <dbReference type="ARBA" id="ARBA00022723"/>
    </source>
</evidence>
<dbReference type="PANTHER" id="PTHR47338:SF11">
    <property type="entry name" value="ZN(II)2CYS6 TRANSCRIPTION FACTOR (EUROFUNG)"/>
    <property type="match status" value="1"/>
</dbReference>
<dbReference type="PANTHER" id="PTHR47338">
    <property type="entry name" value="ZN(II)2CYS6 TRANSCRIPTION FACTOR (EUROFUNG)-RELATED"/>
    <property type="match status" value="1"/>
</dbReference>
<feature type="region of interest" description="Disordered" evidence="6">
    <location>
        <begin position="1"/>
        <end position="189"/>
    </location>
</feature>
<dbReference type="CDD" id="cd00067">
    <property type="entry name" value="GAL4"/>
    <property type="match status" value="1"/>
</dbReference>
<dbReference type="GO" id="GO:0006351">
    <property type="term" value="P:DNA-templated transcription"/>
    <property type="evidence" value="ECO:0007669"/>
    <property type="project" value="InterPro"/>
</dbReference>
<feature type="region of interest" description="Disordered" evidence="6">
    <location>
        <begin position="204"/>
        <end position="270"/>
    </location>
</feature>
<feature type="region of interest" description="Disordered" evidence="6">
    <location>
        <begin position="364"/>
        <end position="428"/>
    </location>
</feature>
<dbReference type="CDD" id="cd12148">
    <property type="entry name" value="fungal_TF_MHR"/>
    <property type="match status" value="1"/>
</dbReference>
<comment type="subcellular location">
    <subcellularLocation>
        <location evidence="1">Nucleus</location>
    </subcellularLocation>
</comment>
<dbReference type="InterPro" id="IPR036864">
    <property type="entry name" value="Zn2-C6_fun-type_DNA-bd_sf"/>
</dbReference>
<feature type="compositionally biased region" description="Low complexity" evidence="6">
    <location>
        <begin position="60"/>
        <end position="73"/>
    </location>
</feature>
<keyword evidence="3" id="KW-0805">Transcription regulation</keyword>
<sequence length="969" mass="106588">MGVLALEPHPRLAAPDSPPGLVSPSSSSYSSRPSPPAEKLWSSRFDPVSPPMSNYEQSPAADMAAAGSTANDAAGRKASTQSAPRQSLPSLSSIFGPARPLHSPVSDRPSGYPATSPLDRPHFSTSHGDRSYGTSYFPPQDNSPGYHQPRSTYESRYDHSRQALNSLPRSLSGSGSPGYREPEHLRQDSRSDFGKWSMQHEAGKHEYSLASRESQQAPRGHFDRPSYQYSSPTDAGSSYRDQRPPSGSGMMQASAPASATPSEVIPSKDGLGPKIWTGNQFLPRFVRAAEVPGEGMCYFYDDGSHCKTVIDGETVNALWGVTKAGKPRKRLAIACVTCREKKIKCDPDYPRCVQCEKFGRQCKFKNAPRGGHNTSPSTPPAEPEDMRRLGGPMASADMHRTGSASSAPVSPRTTLRQSSAEPPMPHKRMRLGYESYAPTMGEPMALSRAPDASRASISWQPHQPIALPRIHEDVLSRAWQADPYVSDPESISSVISSFFVHNDSTLALRFLPETAFKSWVSGNAHKKSPEDLMLIYSILAIGVALSGAPLTSAYEYAQVANYAQQRAAPGLQLVQARLLLALYYMATSRTTEACDITSAAISAAASLQLNLELDRSIEASLEVFPYGLKKAGYEESRRRTYWACYVLERLNGLFPNRPSTLDDNDIFIRLPCETKCFEEQQESDAPYFPGLPQGSGKSNRQPSLWAYLVQLVSKWAHVMSEAYRTAQGLRGDSAPSGDSREKPDDWHEPHAERHTAQGLDHWLESLPERFTCGRGNMDLAAQDGTLSTFLTIHLLYHHGMVKIHRNSQPPRRLPPVLRLQYLERTREEATRVLDIVGALEALLQSRRTPISAPPPFMSHVILEAADVLTAEGSLEDVSVLLERLAVATAVVEAAGTIWEANRVHKVALEQRMGALQLLRDCQPGETPFAGGWTFVNEEQSELPTGRCWRIDDAMDTTFPRTMDLVYARG</sequence>
<dbReference type="InterPro" id="IPR050815">
    <property type="entry name" value="TF_fung"/>
</dbReference>
<keyword evidence="2" id="KW-0479">Metal-binding</keyword>
<evidence type="ECO:0000256" key="3">
    <source>
        <dbReference type="ARBA" id="ARBA00023015"/>
    </source>
</evidence>
<dbReference type="EMBL" id="WIGM01000089">
    <property type="protein sequence ID" value="KAF6841288.1"/>
    <property type="molecule type" value="Genomic_DNA"/>
</dbReference>
<gene>
    <name evidence="8" type="ORF">CMUS01_03606</name>
</gene>
<feature type="compositionally biased region" description="Basic and acidic residues" evidence="6">
    <location>
        <begin position="119"/>
        <end position="130"/>
    </location>
</feature>
<dbReference type="Pfam" id="PF00172">
    <property type="entry name" value="Zn_clus"/>
    <property type="match status" value="1"/>
</dbReference>
<dbReference type="Gene3D" id="4.10.240.10">
    <property type="entry name" value="Zn(2)-C6 fungal-type DNA-binding domain"/>
    <property type="match status" value="1"/>
</dbReference>
<name>A0A8H6U5E6_9PEZI</name>
<feature type="compositionally biased region" description="Polar residues" evidence="6">
    <location>
        <begin position="402"/>
        <end position="420"/>
    </location>
</feature>
<evidence type="ECO:0000256" key="6">
    <source>
        <dbReference type="SAM" id="MobiDB-lite"/>
    </source>
</evidence>
<proteinExistence type="predicted"/>
<dbReference type="GO" id="GO:0003677">
    <property type="term" value="F:DNA binding"/>
    <property type="evidence" value="ECO:0007669"/>
    <property type="project" value="InterPro"/>
</dbReference>
<dbReference type="SUPFAM" id="SSF57701">
    <property type="entry name" value="Zn2/Cys6 DNA-binding domain"/>
    <property type="match status" value="1"/>
</dbReference>
<keyword evidence="4" id="KW-0804">Transcription</keyword>
<feature type="compositionally biased region" description="Polar residues" evidence="6">
    <location>
        <begin position="78"/>
        <end position="93"/>
    </location>
</feature>
<organism evidence="8 9">
    <name type="scientific">Colletotrichum musicola</name>
    <dbReference type="NCBI Taxonomy" id="2175873"/>
    <lineage>
        <taxon>Eukaryota</taxon>
        <taxon>Fungi</taxon>
        <taxon>Dikarya</taxon>
        <taxon>Ascomycota</taxon>
        <taxon>Pezizomycotina</taxon>
        <taxon>Sordariomycetes</taxon>
        <taxon>Hypocreomycetidae</taxon>
        <taxon>Glomerellales</taxon>
        <taxon>Glomerellaceae</taxon>
        <taxon>Colletotrichum</taxon>
        <taxon>Colletotrichum orchidearum species complex</taxon>
    </lineage>
</organism>
<dbReference type="AlphaFoldDB" id="A0A8H6U5E6"/>
<dbReference type="OrthoDB" id="5426798at2759"/>